<evidence type="ECO:0000313" key="2">
    <source>
        <dbReference type="EMBL" id="MFC5022883.1"/>
    </source>
</evidence>
<dbReference type="Proteomes" id="UP001595829">
    <property type="component" value="Unassembled WGS sequence"/>
</dbReference>
<protein>
    <recommendedName>
        <fullName evidence="4">Lipoprotein</fullName>
    </recommendedName>
</protein>
<feature type="signal peptide" evidence="1">
    <location>
        <begin position="1"/>
        <end position="26"/>
    </location>
</feature>
<dbReference type="PROSITE" id="PS51257">
    <property type="entry name" value="PROKAR_LIPOPROTEIN"/>
    <property type="match status" value="1"/>
</dbReference>
<proteinExistence type="predicted"/>
<gene>
    <name evidence="2" type="ORF">ACFPM3_12150</name>
</gene>
<evidence type="ECO:0000313" key="3">
    <source>
        <dbReference type="Proteomes" id="UP001595829"/>
    </source>
</evidence>
<dbReference type="RefSeq" id="WP_345690445.1">
    <property type="nucleotide sequence ID" value="NZ_BAABIT010000001.1"/>
</dbReference>
<name>A0ABV9XDQ2_9ACTN</name>
<keyword evidence="3" id="KW-1185">Reference proteome</keyword>
<comment type="caution">
    <text evidence="2">The sequence shown here is derived from an EMBL/GenBank/DDBJ whole genome shotgun (WGS) entry which is preliminary data.</text>
</comment>
<dbReference type="EMBL" id="JBHSJD010000007">
    <property type="protein sequence ID" value="MFC5022883.1"/>
    <property type="molecule type" value="Genomic_DNA"/>
</dbReference>
<evidence type="ECO:0008006" key="4">
    <source>
        <dbReference type="Google" id="ProtNLM"/>
    </source>
</evidence>
<reference evidence="3" key="1">
    <citation type="journal article" date="2019" name="Int. J. Syst. Evol. Microbiol.">
        <title>The Global Catalogue of Microorganisms (GCM) 10K type strain sequencing project: providing services to taxonomists for standard genome sequencing and annotation.</title>
        <authorList>
            <consortium name="The Broad Institute Genomics Platform"/>
            <consortium name="The Broad Institute Genome Sequencing Center for Infectious Disease"/>
            <person name="Wu L."/>
            <person name="Ma J."/>
        </authorList>
    </citation>
    <scope>NUCLEOTIDE SEQUENCE [LARGE SCALE GENOMIC DNA]</scope>
    <source>
        <strain evidence="3">CGMCC 4.1648</strain>
    </source>
</reference>
<organism evidence="2 3">
    <name type="scientific">Streptomyces coeruleoprunus</name>
    <dbReference type="NCBI Taxonomy" id="285563"/>
    <lineage>
        <taxon>Bacteria</taxon>
        <taxon>Bacillati</taxon>
        <taxon>Actinomycetota</taxon>
        <taxon>Actinomycetes</taxon>
        <taxon>Kitasatosporales</taxon>
        <taxon>Streptomycetaceae</taxon>
        <taxon>Streptomyces</taxon>
    </lineage>
</organism>
<keyword evidence="1" id="KW-0732">Signal</keyword>
<sequence>MRRAFTTPLTALVVAAGLLLSGCATEDTKKDPAPSPGTVGVDLVYLNHPPVKPVLEDIDKVLDTYEGKVTVFRHDADTADGKDFAAGHDLTGHVMIAVLIDGKVRFRGFPIGRAPMKAAEGDWRMDDLDRALKERTEGGTS</sequence>
<accession>A0ABV9XDQ2</accession>
<feature type="chain" id="PRO_5045731546" description="Lipoprotein" evidence="1">
    <location>
        <begin position="27"/>
        <end position="141"/>
    </location>
</feature>
<evidence type="ECO:0000256" key="1">
    <source>
        <dbReference type="SAM" id="SignalP"/>
    </source>
</evidence>